<name>A0A449IFC5_PSEFR</name>
<protein>
    <submittedName>
        <fullName evidence="2">Uncharacterized protein</fullName>
    </submittedName>
</protein>
<gene>
    <name evidence="2" type="ORF">NCTC10754_00605</name>
</gene>
<reference evidence="2 3" key="1">
    <citation type="submission" date="2019-02" db="EMBL/GenBank/DDBJ databases">
        <authorList>
            <consortium name="Pathogen Informatics"/>
        </authorList>
    </citation>
    <scope>NUCLEOTIDE SEQUENCE [LARGE SCALE GENOMIC DNA]</scope>
    <source>
        <strain evidence="2 3">3012STDY7103891</strain>
    </source>
</reference>
<dbReference type="AlphaFoldDB" id="A0A449IFC5"/>
<keyword evidence="1" id="KW-0732">Signal</keyword>
<organism evidence="2 3">
    <name type="scientific">Pseudomonas fragi</name>
    <dbReference type="NCBI Taxonomy" id="296"/>
    <lineage>
        <taxon>Bacteria</taxon>
        <taxon>Pseudomonadati</taxon>
        <taxon>Pseudomonadota</taxon>
        <taxon>Gammaproteobacteria</taxon>
        <taxon>Pseudomonadales</taxon>
        <taxon>Pseudomonadaceae</taxon>
        <taxon>Pseudomonas</taxon>
    </lineage>
</organism>
<dbReference type="Proteomes" id="UP000330809">
    <property type="component" value="Unassembled WGS sequence"/>
</dbReference>
<accession>A0A449IFC5</accession>
<feature type="signal peptide" evidence="1">
    <location>
        <begin position="1"/>
        <end position="18"/>
    </location>
</feature>
<sequence>MRNLLVTLLLLAPLTGSAADSVCENLAGMAKSAAVARDNGHSLKAALSVVNNGDDDTDKLVRNTIRRVYSSRALSPEEIEEIYLSKCME</sequence>
<proteinExistence type="predicted"/>
<evidence type="ECO:0000256" key="1">
    <source>
        <dbReference type="SAM" id="SignalP"/>
    </source>
</evidence>
<dbReference type="RefSeq" id="WP_133143878.1">
    <property type="nucleotide sequence ID" value="NZ_CAACYJ010000007.1"/>
</dbReference>
<dbReference type="EMBL" id="CAACYJ010000007">
    <property type="protein sequence ID" value="VFB18069.1"/>
    <property type="molecule type" value="Genomic_DNA"/>
</dbReference>
<evidence type="ECO:0000313" key="3">
    <source>
        <dbReference type="Proteomes" id="UP000330809"/>
    </source>
</evidence>
<feature type="chain" id="PRO_5019478302" evidence="1">
    <location>
        <begin position="19"/>
        <end position="89"/>
    </location>
</feature>
<evidence type="ECO:0000313" key="2">
    <source>
        <dbReference type="EMBL" id="VFB18069.1"/>
    </source>
</evidence>